<organism evidence="1 2">
    <name type="scientific">Prorocentrum cordatum</name>
    <dbReference type="NCBI Taxonomy" id="2364126"/>
    <lineage>
        <taxon>Eukaryota</taxon>
        <taxon>Sar</taxon>
        <taxon>Alveolata</taxon>
        <taxon>Dinophyceae</taxon>
        <taxon>Prorocentrales</taxon>
        <taxon>Prorocentraceae</taxon>
        <taxon>Prorocentrum</taxon>
    </lineage>
</organism>
<gene>
    <name evidence="1" type="ORF">PCOR1329_LOCUS51847</name>
</gene>
<dbReference type="EMBL" id="CAUYUJ010016299">
    <property type="protein sequence ID" value="CAK0863802.1"/>
    <property type="molecule type" value="Genomic_DNA"/>
</dbReference>
<sequence length="128" mass="13558">MQDIVGEAGGHACSAVAMRVCFPFPAPLILVSLKSCASRVWRFAPSPAVAPSGPLGLALEALGPTGSVGLGLLFAFIGPAAHSSHKSTNCFSEAYERLTTTSQGFITNDDVGSFERQSSQYERWRPEL</sequence>
<keyword evidence="2" id="KW-1185">Reference proteome</keyword>
<name>A0ABN9UW85_9DINO</name>
<evidence type="ECO:0000313" key="2">
    <source>
        <dbReference type="Proteomes" id="UP001189429"/>
    </source>
</evidence>
<evidence type="ECO:0000313" key="1">
    <source>
        <dbReference type="EMBL" id="CAK0863802.1"/>
    </source>
</evidence>
<accession>A0ABN9UW85</accession>
<comment type="caution">
    <text evidence="1">The sequence shown here is derived from an EMBL/GenBank/DDBJ whole genome shotgun (WGS) entry which is preliminary data.</text>
</comment>
<protein>
    <submittedName>
        <fullName evidence="1">Uncharacterized protein</fullName>
    </submittedName>
</protein>
<dbReference type="Proteomes" id="UP001189429">
    <property type="component" value="Unassembled WGS sequence"/>
</dbReference>
<proteinExistence type="predicted"/>
<reference evidence="1" key="1">
    <citation type="submission" date="2023-10" db="EMBL/GenBank/DDBJ databases">
        <authorList>
            <person name="Chen Y."/>
            <person name="Shah S."/>
            <person name="Dougan E. K."/>
            <person name="Thang M."/>
            <person name="Chan C."/>
        </authorList>
    </citation>
    <scope>NUCLEOTIDE SEQUENCE [LARGE SCALE GENOMIC DNA]</scope>
</reference>